<organism evidence="1 2">
    <name type="scientific">Rhododendron molle</name>
    <name type="common">Chinese azalea</name>
    <name type="synonym">Azalea mollis</name>
    <dbReference type="NCBI Taxonomy" id="49168"/>
    <lineage>
        <taxon>Eukaryota</taxon>
        <taxon>Viridiplantae</taxon>
        <taxon>Streptophyta</taxon>
        <taxon>Embryophyta</taxon>
        <taxon>Tracheophyta</taxon>
        <taxon>Spermatophyta</taxon>
        <taxon>Magnoliopsida</taxon>
        <taxon>eudicotyledons</taxon>
        <taxon>Gunneridae</taxon>
        <taxon>Pentapetalae</taxon>
        <taxon>asterids</taxon>
        <taxon>Ericales</taxon>
        <taxon>Ericaceae</taxon>
        <taxon>Ericoideae</taxon>
        <taxon>Rhodoreae</taxon>
        <taxon>Rhododendron</taxon>
    </lineage>
</organism>
<evidence type="ECO:0000313" key="1">
    <source>
        <dbReference type="EMBL" id="KAI8527981.1"/>
    </source>
</evidence>
<reference evidence="1" key="1">
    <citation type="submission" date="2022-02" db="EMBL/GenBank/DDBJ databases">
        <title>Plant Genome Project.</title>
        <authorList>
            <person name="Zhang R.-G."/>
        </authorList>
    </citation>
    <scope>NUCLEOTIDE SEQUENCE</scope>
    <source>
        <strain evidence="1">AT1</strain>
    </source>
</reference>
<name>A0ACC0LGV6_RHOML</name>
<sequence>MLVYKHIALIGGDEDVFMPTDHKNIFEVQNPNTWILLKAEPKVWPVHVINNRMELWKKAGMSFTITLTWKKDLGLSSGYNKRGFLKLLYWTKTYSDFNGILDQIKTAWLPSVLLADAYPLQFAYVCTPQVSFSQVFAHRFKSFFHHQTIAEIVFSMNNFEWNVPRQNGRLQPIGIQNRLRLQDSDLVFVAVKDPSDIRLLVLSSYGYDRMRTSGFSI</sequence>
<protein>
    <submittedName>
        <fullName evidence="1">Uncharacterized protein</fullName>
    </submittedName>
</protein>
<keyword evidence="2" id="KW-1185">Reference proteome</keyword>
<gene>
    <name evidence="1" type="ORF">RHMOL_Rhmol12G0116700</name>
</gene>
<accession>A0ACC0LGV6</accession>
<comment type="caution">
    <text evidence="1">The sequence shown here is derived from an EMBL/GenBank/DDBJ whole genome shotgun (WGS) entry which is preliminary data.</text>
</comment>
<evidence type="ECO:0000313" key="2">
    <source>
        <dbReference type="Proteomes" id="UP001062846"/>
    </source>
</evidence>
<proteinExistence type="predicted"/>
<dbReference type="Proteomes" id="UP001062846">
    <property type="component" value="Chromosome 12"/>
</dbReference>
<dbReference type="EMBL" id="CM046399">
    <property type="protein sequence ID" value="KAI8527981.1"/>
    <property type="molecule type" value="Genomic_DNA"/>
</dbReference>